<dbReference type="InterPro" id="IPR002818">
    <property type="entry name" value="DJ-1/PfpI"/>
</dbReference>
<dbReference type="SUPFAM" id="SSF46689">
    <property type="entry name" value="Homeodomain-like"/>
    <property type="match status" value="2"/>
</dbReference>
<dbReference type="GO" id="GO:0043565">
    <property type="term" value="F:sequence-specific DNA binding"/>
    <property type="evidence" value="ECO:0007669"/>
    <property type="project" value="InterPro"/>
</dbReference>
<dbReference type="Pfam" id="PF12833">
    <property type="entry name" value="HTH_18"/>
    <property type="match status" value="1"/>
</dbReference>
<keyword evidence="1" id="KW-0805">Transcription regulation</keyword>
<dbReference type="AlphaFoldDB" id="A0A9D2CB66"/>
<evidence type="ECO:0000256" key="1">
    <source>
        <dbReference type="ARBA" id="ARBA00023015"/>
    </source>
</evidence>
<dbReference type="Gene3D" id="3.40.50.880">
    <property type="match status" value="1"/>
</dbReference>
<dbReference type="EMBL" id="DXDC01000452">
    <property type="protein sequence ID" value="HIY67533.1"/>
    <property type="molecule type" value="Genomic_DNA"/>
</dbReference>
<evidence type="ECO:0000259" key="3">
    <source>
        <dbReference type="PROSITE" id="PS01124"/>
    </source>
</evidence>
<reference evidence="4" key="2">
    <citation type="submission" date="2021-04" db="EMBL/GenBank/DDBJ databases">
        <authorList>
            <person name="Gilroy R."/>
        </authorList>
    </citation>
    <scope>NUCLEOTIDE SEQUENCE</scope>
    <source>
        <strain evidence="4">ChiGjej1B1-98</strain>
    </source>
</reference>
<gene>
    <name evidence="4" type="ORF">H9830_14810</name>
</gene>
<dbReference type="SUPFAM" id="SSF52317">
    <property type="entry name" value="Class I glutamine amidotransferase-like"/>
    <property type="match status" value="1"/>
</dbReference>
<dbReference type="PANTHER" id="PTHR43130:SF3">
    <property type="entry name" value="HTH-TYPE TRANSCRIPTIONAL REGULATOR RV1931C"/>
    <property type="match status" value="1"/>
</dbReference>
<dbReference type="Proteomes" id="UP000824005">
    <property type="component" value="Unassembled WGS sequence"/>
</dbReference>
<dbReference type="CDD" id="cd03137">
    <property type="entry name" value="GATase1_AraC_1"/>
    <property type="match status" value="1"/>
</dbReference>
<accession>A0A9D2CB66</accession>
<dbReference type="SMART" id="SM00342">
    <property type="entry name" value="HTH_ARAC"/>
    <property type="match status" value="1"/>
</dbReference>
<dbReference type="GO" id="GO:0003700">
    <property type="term" value="F:DNA-binding transcription factor activity"/>
    <property type="evidence" value="ECO:0007669"/>
    <property type="project" value="InterPro"/>
</dbReference>
<dbReference type="InterPro" id="IPR029062">
    <property type="entry name" value="Class_I_gatase-like"/>
</dbReference>
<evidence type="ECO:0000313" key="4">
    <source>
        <dbReference type="EMBL" id="HIY67533.1"/>
    </source>
</evidence>
<dbReference type="InterPro" id="IPR009057">
    <property type="entry name" value="Homeodomain-like_sf"/>
</dbReference>
<dbReference type="PROSITE" id="PS01124">
    <property type="entry name" value="HTH_ARAC_FAMILY_2"/>
    <property type="match status" value="1"/>
</dbReference>
<dbReference type="Pfam" id="PF01965">
    <property type="entry name" value="DJ-1_PfpI"/>
    <property type="match status" value="1"/>
</dbReference>
<evidence type="ECO:0000313" key="5">
    <source>
        <dbReference type="Proteomes" id="UP000824005"/>
    </source>
</evidence>
<name>A0A9D2CB66_9MICO</name>
<proteinExistence type="predicted"/>
<sequence>MPTLALVLHGDSMLYETAIAAEVLGVDRAELTAHEHWYDFFICTPRGDPSPWLPHVDTRPYAALTGADTVVVSSTSELLRPPDTELIAALRRAYENGSRVAALCTGAFILAAAGILDGRPATTHWMHAELLSSEYPRVRVLPDVLYVDDGAVLTSAGKTAALDLCLHLLHLDFGASAANGIARRLVMPSRREGGQGQFIAPPPSPTAGAQLKHALEWARSNLDAQITVQQIARQAALSPRQLARRMIAEVGMRPLDWLQRERLWRAQELLESTDFSVEHIAALCGMGTATTLRRHFSRALGVTPTSYRGTFHMSTGQH</sequence>
<protein>
    <submittedName>
        <fullName evidence="4">Helix-turn-helix domain-containing protein</fullName>
    </submittedName>
</protein>
<dbReference type="InterPro" id="IPR052158">
    <property type="entry name" value="INH-QAR"/>
</dbReference>
<dbReference type="PANTHER" id="PTHR43130">
    <property type="entry name" value="ARAC-FAMILY TRANSCRIPTIONAL REGULATOR"/>
    <property type="match status" value="1"/>
</dbReference>
<dbReference type="InterPro" id="IPR018060">
    <property type="entry name" value="HTH_AraC"/>
</dbReference>
<feature type="domain" description="HTH araC/xylS-type" evidence="3">
    <location>
        <begin position="212"/>
        <end position="310"/>
    </location>
</feature>
<comment type="caution">
    <text evidence="4">The sequence shown here is derived from an EMBL/GenBank/DDBJ whole genome shotgun (WGS) entry which is preliminary data.</text>
</comment>
<organism evidence="4 5">
    <name type="scientific">Candidatus Agrococcus pullicola</name>
    <dbReference type="NCBI Taxonomy" id="2838429"/>
    <lineage>
        <taxon>Bacteria</taxon>
        <taxon>Bacillati</taxon>
        <taxon>Actinomycetota</taxon>
        <taxon>Actinomycetes</taxon>
        <taxon>Micrococcales</taxon>
        <taxon>Microbacteriaceae</taxon>
        <taxon>Agrococcus</taxon>
    </lineage>
</organism>
<reference evidence="4" key="1">
    <citation type="journal article" date="2021" name="PeerJ">
        <title>Extensive microbial diversity within the chicken gut microbiome revealed by metagenomics and culture.</title>
        <authorList>
            <person name="Gilroy R."/>
            <person name="Ravi A."/>
            <person name="Getino M."/>
            <person name="Pursley I."/>
            <person name="Horton D.L."/>
            <person name="Alikhan N.F."/>
            <person name="Baker D."/>
            <person name="Gharbi K."/>
            <person name="Hall N."/>
            <person name="Watson M."/>
            <person name="Adriaenssens E.M."/>
            <person name="Foster-Nyarko E."/>
            <person name="Jarju S."/>
            <person name="Secka A."/>
            <person name="Antonio M."/>
            <person name="Oren A."/>
            <person name="Chaudhuri R.R."/>
            <person name="La Ragione R."/>
            <person name="Hildebrand F."/>
            <person name="Pallen M.J."/>
        </authorList>
    </citation>
    <scope>NUCLEOTIDE SEQUENCE</scope>
    <source>
        <strain evidence="4">ChiGjej1B1-98</strain>
    </source>
</reference>
<dbReference type="Gene3D" id="1.10.10.60">
    <property type="entry name" value="Homeodomain-like"/>
    <property type="match status" value="1"/>
</dbReference>
<keyword evidence="2" id="KW-0804">Transcription</keyword>
<evidence type="ECO:0000256" key="2">
    <source>
        <dbReference type="ARBA" id="ARBA00023163"/>
    </source>
</evidence>